<feature type="non-terminal residue" evidence="1">
    <location>
        <position position="22"/>
    </location>
</feature>
<dbReference type="AlphaFoldDB" id="A0A0F8XR03"/>
<evidence type="ECO:0000313" key="1">
    <source>
        <dbReference type="EMBL" id="KKK63620.1"/>
    </source>
</evidence>
<proteinExistence type="predicted"/>
<comment type="caution">
    <text evidence="1">The sequence shown here is derived from an EMBL/GenBank/DDBJ whole genome shotgun (WGS) entry which is preliminary data.</text>
</comment>
<sequence>MKILLLNGAFKRYGGVEGHGGA</sequence>
<accession>A0A0F8XR03</accession>
<protein>
    <submittedName>
        <fullName evidence="1">Uncharacterized protein</fullName>
    </submittedName>
</protein>
<organism evidence="1">
    <name type="scientific">marine sediment metagenome</name>
    <dbReference type="NCBI Taxonomy" id="412755"/>
    <lineage>
        <taxon>unclassified sequences</taxon>
        <taxon>metagenomes</taxon>
        <taxon>ecological metagenomes</taxon>
    </lineage>
</organism>
<dbReference type="EMBL" id="LAZR01061419">
    <property type="protein sequence ID" value="KKK63620.1"/>
    <property type="molecule type" value="Genomic_DNA"/>
</dbReference>
<reference evidence="1" key="1">
    <citation type="journal article" date="2015" name="Nature">
        <title>Complex archaea that bridge the gap between prokaryotes and eukaryotes.</title>
        <authorList>
            <person name="Spang A."/>
            <person name="Saw J.H."/>
            <person name="Jorgensen S.L."/>
            <person name="Zaremba-Niedzwiedzka K."/>
            <person name="Martijn J."/>
            <person name="Lind A.E."/>
            <person name="van Eijk R."/>
            <person name="Schleper C."/>
            <person name="Guy L."/>
            <person name="Ettema T.J."/>
        </authorList>
    </citation>
    <scope>NUCLEOTIDE SEQUENCE</scope>
</reference>
<gene>
    <name evidence="1" type="ORF">LCGC14_2992460</name>
</gene>
<name>A0A0F8XR03_9ZZZZ</name>